<gene>
    <name evidence="2" type="ORF">AArcMg_3448</name>
</gene>
<feature type="transmembrane region" description="Helical" evidence="1">
    <location>
        <begin position="104"/>
        <end position="123"/>
    </location>
</feature>
<feature type="transmembrane region" description="Helical" evidence="1">
    <location>
        <begin position="42"/>
        <end position="63"/>
    </location>
</feature>
<dbReference type="EMBL" id="CP027033">
    <property type="protein sequence ID" value="AXR83422.1"/>
    <property type="molecule type" value="Genomic_DNA"/>
</dbReference>
<evidence type="ECO:0000313" key="2">
    <source>
        <dbReference type="EMBL" id="AXR83422.1"/>
    </source>
</evidence>
<keyword evidence="1" id="KW-0812">Transmembrane</keyword>
<protein>
    <submittedName>
        <fullName evidence="2">Uncharacterized protein</fullName>
    </submittedName>
</protein>
<dbReference type="AlphaFoldDB" id="A0A346PV77"/>
<evidence type="ECO:0000313" key="3">
    <source>
        <dbReference type="Proteomes" id="UP000258613"/>
    </source>
</evidence>
<sequence>MTASMETRAFDACSHADHLEESTAVPGSLAVDGWLSPTMAPVLIGIILLAAFGTAILFFAGIVGYHRRRTIRHGIIAIALGLLVARSLVGLGTVFGLVPMVAHHIIEHGFDLLIAALLLYLLYEHTCSSDPSSRLRDRGNR</sequence>
<keyword evidence="3" id="KW-1185">Reference proteome</keyword>
<evidence type="ECO:0000256" key="1">
    <source>
        <dbReference type="SAM" id="Phobius"/>
    </source>
</evidence>
<dbReference type="Pfam" id="PF24283">
    <property type="entry name" value="DUF7471"/>
    <property type="match status" value="1"/>
</dbReference>
<keyword evidence="1" id="KW-1133">Transmembrane helix</keyword>
<dbReference type="InterPro" id="IPR055894">
    <property type="entry name" value="DUF7471"/>
</dbReference>
<keyword evidence="1" id="KW-0472">Membrane</keyword>
<dbReference type="Proteomes" id="UP000258613">
    <property type="component" value="Chromosome"/>
</dbReference>
<reference evidence="3" key="1">
    <citation type="submission" date="2018-02" db="EMBL/GenBank/DDBJ databases">
        <title>Phenotypic and genomic properties of facultatively anaerobic sulfur-reducing natronoarchaea from hypersaline soda lakes.</title>
        <authorList>
            <person name="Sorokin D.Y."/>
            <person name="Kublanov I.V."/>
            <person name="Roman P."/>
            <person name="Sinninghe Damste J.S."/>
            <person name="Golyshin P.N."/>
            <person name="Rojo D."/>
            <person name="Ciordia S."/>
            <person name="Mena M.D.C."/>
            <person name="Ferrer M."/>
            <person name="Messina E."/>
            <person name="Smedile F."/>
            <person name="La Spada G."/>
            <person name="La Cono V."/>
            <person name="Yakimov M.M."/>
        </authorList>
    </citation>
    <scope>NUCLEOTIDE SEQUENCE [LARGE SCALE GENOMIC DNA]</scope>
    <source>
        <strain evidence="3">AArc-Mg</strain>
    </source>
</reference>
<dbReference type="KEGG" id="nag:AArcMg_3448"/>
<feature type="transmembrane region" description="Helical" evidence="1">
    <location>
        <begin position="75"/>
        <end position="98"/>
    </location>
</feature>
<proteinExistence type="predicted"/>
<organism evidence="2 3">
    <name type="scientific">Natrarchaeobaculum sulfurireducens</name>
    <dbReference type="NCBI Taxonomy" id="2044521"/>
    <lineage>
        <taxon>Archaea</taxon>
        <taxon>Methanobacteriati</taxon>
        <taxon>Methanobacteriota</taxon>
        <taxon>Stenosarchaea group</taxon>
        <taxon>Halobacteria</taxon>
        <taxon>Halobacteriales</taxon>
        <taxon>Natrialbaceae</taxon>
        <taxon>Natrarchaeobaculum</taxon>
    </lineage>
</organism>
<accession>A0A346PV77</accession>
<name>A0A346PV77_9EURY</name>